<accession>A0ABN8MC62</accession>
<evidence type="ECO:0000256" key="9">
    <source>
        <dbReference type="ARBA" id="ARBA00031547"/>
    </source>
</evidence>
<evidence type="ECO:0000313" key="10">
    <source>
        <dbReference type="EMBL" id="CAH3026172.1"/>
    </source>
</evidence>
<dbReference type="EMBL" id="CALNXI010000392">
    <property type="protein sequence ID" value="CAH3026172.1"/>
    <property type="molecule type" value="Genomic_DNA"/>
</dbReference>
<evidence type="ECO:0000256" key="8">
    <source>
        <dbReference type="ARBA" id="ARBA00022842"/>
    </source>
</evidence>
<evidence type="ECO:0000313" key="11">
    <source>
        <dbReference type="Proteomes" id="UP001159427"/>
    </source>
</evidence>
<dbReference type="PANTHER" id="PTHR12153">
    <property type="entry name" value="SELENOPROTEIN O"/>
    <property type="match status" value="1"/>
</dbReference>
<dbReference type="Proteomes" id="UP001159427">
    <property type="component" value="Unassembled WGS sequence"/>
</dbReference>
<gene>
    <name evidence="10" type="ORF">PEVE_00028304</name>
</gene>
<reference evidence="10 11" key="1">
    <citation type="submission" date="2022-05" db="EMBL/GenBank/DDBJ databases">
        <authorList>
            <consortium name="Genoscope - CEA"/>
            <person name="William W."/>
        </authorList>
    </citation>
    <scope>NUCLEOTIDE SEQUENCE [LARGE SCALE GENOMIC DNA]</scope>
</reference>
<dbReference type="Pfam" id="PF02696">
    <property type="entry name" value="SelO"/>
    <property type="match status" value="1"/>
</dbReference>
<evidence type="ECO:0000256" key="1">
    <source>
        <dbReference type="ARBA" id="ARBA00001946"/>
    </source>
</evidence>
<dbReference type="HAMAP" id="MF_00692">
    <property type="entry name" value="SelO"/>
    <property type="match status" value="1"/>
</dbReference>
<sequence length="645" mass="73289">MSRRGLMATLETLKFDNLALRSLPIDKETKNVIRQVKGACYSLVEPTPVTNPRLVACSLPAMSLLDLPLSEVSRPEFVQCMSGNRLLLGSKTAAHCYCGHQAGYFSGQLGDGAAMYLGEVINSKGDRWEIQLKGAGLTPFSNHRDGRKVLRSSIRELLCSEAMYHLGIPTTRAGCCVTSDTMVNRDKNYTGTASKERASLVLRIAPTFLRFGSFEIFKTVDPLTGYQGPSAGRLDILHQLLNYTINNFFPQVSCKDYNSLEERYLSFYKEVVLLTARLAADWQCVGFCHGVVNSDNMSIIGVTIDYGPYGFLDYYDPNYLSQSSDARRRNSFKNQPELFKWNLLKLAEAIQDAVPLQESISSLEELFHAEFENRFLAKMRLKLGLAKKELPTDKNLITSLLDTMEQTGADFTNTFRCLSRVSPSSCTSAESDKDAQDIIEYLVSECVSLQGMIKTRSNFLDWSQLMEMSREVWQSSPNVISQLQMEAEKHRKDDQERKEKVRKLKLLTQEEKERRDRKLWKEWIGEYKVRLDQELDGQQNSDQVNNKRIGIMNSNNPRFILRNYIAQNAIEAAESGDFTVVQKLLKRLETPYSEDAELQKAIFPQKKSTESSRTSHQTPVLFNSSDVHEMYLDKPPDDALNMRLT</sequence>
<protein>
    <recommendedName>
        <fullName evidence="9">Selenoprotein O</fullName>
    </recommendedName>
</protein>
<comment type="similarity">
    <text evidence="2">Belongs to the SELO family.</text>
</comment>
<keyword evidence="6" id="KW-0547">Nucleotide-binding</keyword>
<dbReference type="PANTHER" id="PTHR12153:SF15">
    <property type="entry name" value="PROTEIN ADENYLYLTRANSFERASE SELO, MITOCHONDRIAL"/>
    <property type="match status" value="1"/>
</dbReference>
<dbReference type="InterPro" id="IPR003846">
    <property type="entry name" value="SelO"/>
</dbReference>
<proteinExistence type="inferred from homology"/>
<keyword evidence="3" id="KW-0808">Transferase</keyword>
<name>A0ABN8MC62_9CNID</name>
<evidence type="ECO:0000256" key="4">
    <source>
        <dbReference type="ARBA" id="ARBA00022695"/>
    </source>
</evidence>
<keyword evidence="11" id="KW-1185">Reference proteome</keyword>
<comment type="cofactor">
    <cofactor evidence="1">
        <name>Mg(2+)</name>
        <dbReference type="ChEBI" id="CHEBI:18420"/>
    </cofactor>
</comment>
<keyword evidence="4" id="KW-0548">Nucleotidyltransferase</keyword>
<evidence type="ECO:0000256" key="5">
    <source>
        <dbReference type="ARBA" id="ARBA00022723"/>
    </source>
</evidence>
<comment type="caution">
    <text evidence="10">The sequence shown here is derived from an EMBL/GenBank/DDBJ whole genome shotgun (WGS) entry which is preliminary data.</text>
</comment>
<keyword evidence="8" id="KW-0460">Magnesium</keyword>
<evidence type="ECO:0000256" key="3">
    <source>
        <dbReference type="ARBA" id="ARBA00022679"/>
    </source>
</evidence>
<keyword evidence="5" id="KW-0479">Metal-binding</keyword>
<evidence type="ECO:0000256" key="7">
    <source>
        <dbReference type="ARBA" id="ARBA00022840"/>
    </source>
</evidence>
<organism evidence="10 11">
    <name type="scientific">Porites evermanni</name>
    <dbReference type="NCBI Taxonomy" id="104178"/>
    <lineage>
        <taxon>Eukaryota</taxon>
        <taxon>Metazoa</taxon>
        <taxon>Cnidaria</taxon>
        <taxon>Anthozoa</taxon>
        <taxon>Hexacorallia</taxon>
        <taxon>Scleractinia</taxon>
        <taxon>Fungiina</taxon>
        <taxon>Poritidae</taxon>
        <taxon>Porites</taxon>
    </lineage>
</organism>
<keyword evidence="7" id="KW-0067">ATP-binding</keyword>
<evidence type="ECO:0000256" key="6">
    <source>
        <dbReference type="ARBA" id="ARBA00022741"/>
    </source>
</evidence>
<evidence type="ECO:0000256" key="2">
    <source>
        <dbReference type="ARBA" id="ARBA00009747"/>
    </source>
</evidence>